<dbReference type="AlphaFoldDB" id="A0A0J8B960"/>
<dbReference type="InterPro" id="IPR001611">
    <property type="entry name" value="Leu-rich_rpt"/>
</dbReference>
<dbReference type="Gene3D" id="3.80.10.10">
    <property type="entry name" value="Ribonuclease Inhibitor"/>
    <property type="match status" value="3"/>
</dbReference>
<keyword evidence="6" id="KW-0732">Signal</keyword>
<dbReference type="Pfam" id="PF13855">
    <property type="entry name" value="LRR_8"/>
    <property type="match status" value="1"/>
</dbReference>
<proteinExistence type="inferred from homology"/>
<evidence type="ECO:0000256" key="6">
    <source>
        <dbReference type="ARBA" id="ARBA00022729"/>
    </source>
</evidence>
<dbReference type="Gramene" id="KMS96392">
    <property type="protein sequence ID" value="KMS96392"/>
    <property type="gene ID" value="BVRB_9g225680"/>
</dbReference>
<evidence type="ECO:0000256" key="8">
    <source>
        <dbReference type="ARBA" id="ARBA00022989"/>
    </source>
</evidence>
<dbReference type="PANTHER" id="PTHR48061">
    <property type="entry name" value="LEUCINE-RICH REPEAT RECEPTOR PROTEIN KINASE EMS1-LIKE-RELATED"/>
    <property type="match status" value="1"/>
</dbReference>
<keyword evidence="14" id="KW-1185">Reference proteome</keyword>
<evidence type="ECO:0000256" key="5">
    <source>
        <dbReference type="ARBA" id="ARBA00022692"/>
    </source>
</evidence>
<dbReference type="InterPro" id="IPR055414">
    <property type="entry name" value="LRR_R13L4/SHOC2-like"/>
</dbReference>
<evidence type="ECO:0000256" key="9">
    <source>
        <dbReference type="ARBA" id="ARBA00023136"/>
    </source>
</evidence>
<evidence type="ECO:0000256" key="11">
    <source>
        <dbReference type="SAM" id="Phobius"/>
    </source>
</evidence>
<keyword evidence="3" id="KW-1003">Cell membrane</keyword>
<keyword evidence="8 11" id="KW-1133">Transmembrane helix</keyword>
<dbReference type="OMA" id="SLANCEM"/>
<evidence type="ECO:0000313" key="13">
    <source>
        <dbReference type="EMBL" id="KMS96392.1"/>
    </source>
</evidence>
<dbReference type="FunFam" id="3.80.10.10:FF:000041">
    <property type="entry name" value="LRR receptor-like serine/threonine-protein kinase ERECTA"/>
    <property type="match status" value="2"/>
</dbReference>
<feature type="transmembrane region" description="Helical" evidence="11">
    <location>
        <begin position="895"/>
        <end position="917"/>
    </location>
</feature>
<dbReference type="GO" id="GO:0005886">
    <property type="term" value="C:plasma membrane"/>
    <property type="evidence" value="ECO:0007669"/>
    <property type="project" value="UniProtKB-SubCell"/>
</dbReference>
<comment type="similarity">
    <text evidence="2">Belongs to the RLP family.</text>
</comment>
<dbReference type="FunFam" id="3.80.10.10:FF:000111">
    <property type="entry name" value="LRR receptor-like serine/threonine-protein kinase ERECTA"/>
    <property type="match status" value="1"/>
</dbReference>
<gene>
    <name evidence="13" type="ORF">BVRB_9g225680</name>
</gene>
<evidence type="ECO:0000256" key="1">
    <source>
        <dbReference type="ARBA" id="ARBA00004251"/>
    </source>
</evidence>
<dbReference type="EMBL" id="KQ090383">
    <property type="protein sequence ID" value="KMS96392.1"/>
    <property type="molecule type" value="Genomic_DNA"/>
</dbReference>
<evidence type="ECO:0000256" key="4">
    <source>
        <dbReference type="ARBA" id="ARBA00022614"/>
    </source>
</evidence>
<keyword evidence="9 11" id="KW-0472">Membrane</keyword>
<name>A0A0J8B960_BETVV</name>
<organism evidence="13 14">
    <name type="scientific">Beta vulgaris subsp. vulgaris</name>
    <name type="common">Beet</name>
    <dbReference type="NCBI Taxonomy" id="3555"/>
    <lineage>
        <taxon>Eukaryota</taxon>
        <taxon>Viridiplantae</taxon>
        <taxon>Streptophyta</taxon>
        <taxon>Embryophyta</taxon>
        <taxon>Tracheophyta</taxon>
        <taxon>Spermatophyta</taxon>
        <taxon>Magnoliopsida</taxon>
        <taxon>eudicotyledons</taxon>
        <taxon>Gunneridae</taxon>
        <taxon>Pentapetalae</taxon>
        <taxon>Caryophyllales</taxon>
        <taxon>Chenopodiaceae</taxon>
        <taxon>Betoideae</taxon>
        <taxon>Beta</taxon>
    </lineage>
</organism>
<keyword evidence="5 11" id="KW-0812">Transmembrane</keyword>
<evidence type="ECO:0000256" key="10">
    <source>
        <dbReference type="ARBA" id="ARBA00023180"/>
    </source>
</evidence>
<keyword evidence="7" id="KW-0677">Repeat</keyword>
<dbReference type="SUPFAM" id="SSF52058">
    <property type="entry name" value="L domain-like"/>
    <property type="match status" value="1"/>
</dbReference>
<dbReference type="eggNOG" id="KOG0619">
    <property type="taxonomic scope" value="Eukaryota"/>
</dbReference>
<dbReference type="Pfam" id="PF00560">
    <property type="entry name" value="LRR_1"/>
    <property type="match status" value="4"/>
</dbReference>
<dbReference type="Proteomes" id="UP000035740">
    <property type="component" value="Unassembled WGS sequence"/>
</dbReference>
<dbReference type="SMART" id="SM00369">
    <property type="entry name" value="LRR_TYP"/>
    <property type="match status" value="6"/>
</dbReference>
<keyword evidence="10" id="KW-0325">Glycoprotein</keyword>
<comment type="subcellular location">
    <subcellularLocation>
        <location evidence="1">Cell membrane</location>
        <topology evidence="1">Single-pass type I membrane protein</topology>
    </subcellularLocation>
</comment>
<dbReference type="PANTHER" id="PTHR48061:SF12">
    <property type="entry name" value="DISEASE RESISTANCE LIKE PROTEIN"/>
    <property type="match status" value="1"/>
</dbReference>
<evidence type="ECO:0000313" key="14">
    <source>
        <dbReference type="Proteomes" id="UP000035740"/>
    </source>
</evidence>
<dbReference type="OrthoDB" id="442066at2759"/>
<dbReference type="InterPro" id="IPR046956">
    <property type="entry name" value="RLP23-like"/>
</dbReference>
<evidence type="ECO:0000259" key="12">
    <source>
        <dbReference type="Pfam" id="PF23598"/>
    </source>
</evidence>
<reference evidence="13 14" key="1">
    <citation type="journal article" date="2014" name="Nature">
        <title>The genome of the recently domesticated crop plant sugar beet (Beta vulgaris).</title>
        <authorList>
            <person name="Dohm J.C."/>
            <person name="Minoche A.E."/>
            <person name="Holtgrawe D."/>
            <person name="Capella-Gutierrez S."/>
            <person name="Zakrzewski F."/>
            <person name="Tafer H."/>
            <person name="Rupp O."/>
            <person name="Sorensen T.R."/>
            <person name="Stracke R."/>
            <person name="Reinhardt R."/>
            <person name="Goesmann A."/>
            <person name="Kraft T."/>
            <person name="Schulz B."/>
            <person name="Stadler P.F."/>
            <person name="Schmidt T."/>
            <person name="Gabaldon T."/>
            <person name="Lehrach H."/>
            <person name="Weisshaar B."/>
            <person name="Himmelbauer H."/>
        </authorList>
    </citation>
    <scope>NUCLEOTIDE SEQUENCE [LARGE SCALE GENOMIC DNA]</scope>
    <source>
        <tissue evidence="13">Taproot</tissue>
    </source>
</reference>
<dbReference type="FunFam" id="3.80.10.10:FF:000095">
    <property type="entry name" value="LRR receptor-like serine/threonine-protein kinase GSO1"/>
    <property type="match status" value="1"/>
</dbReference>
<dbReference type="InterPro" id="IPR032675">
    <property type="entry name" value="LRR_dom_sf"/>
</dbReference>
<dbReference type="InterPro" id="IPR003591">
    <property type="entry name" value="Leu-rich_rpt_typical-subtyp"/>
</dbReference>
<dbReference type="Pfam" id="PF23598">
    <property type="entry name" value="LRR_14"/>
    <property type="match status" value="1"/>
</dbReference>
<evidence type="ECO:0000256" key="2">
    <source>
        <dbReference type="ARBA" id="ARBA00009592"/>
    </source>
</evidence>
<evidence type="ECO:0000256" key="3">
    <source>
        <dbReference type="ARBA" id="ARBA00022475"/>
    </source>
</evidence>
<dbReference type="SUPFAM" id="SSF52047">
    <property type="entry name" value="RNI-like"/>
    <property type="match status" value="1"/>
</dbReference>
<feature type="domain" description="Disease resistance R13L4/SHOC-2-like LRR" evidence="12">
    <location>
        <begin position="210"/>
        <end position="415"/>
    </location>
</feature>
<sequence length="941" mass="106175">MEFSHHQQFLGLILTSFFNLFPILTNLFVSSLSQQLVCHDHEKLALLQFKQSFYIVCAFDHDHPVSSYPKVKQWGSYETDDREDCCTWDGVKCDKKTGYVIELDLSSSCLYGTFPPNSTLFSLIHLKKLNLAYNEFNFSQIPDSIGRLNQLTSLNLSQSALSGQIPSQFSELSKLTRLDLSRNGDKLVSTHLDLKLYNPSLHTLVRNMTRTLDLTATALSGELPHSIGNLGFLNSLRIRDCQFSGNIPASIGNLTRLIRLSLSGNNFDGDIPSSLTNLTQLRVFGISSLKVRTGDLRSWLPKFNKLTALGLGSVSGLHYVNQNDLSFIANFTKLVYLNLTANQLTGEVPHWLINMTQLTWFYVGENQLQGPIPQWFSHLTSLRSLSLSHNNLSCDFEIFLKMKNLRSLDLSNTRITFPSNTSINSSFLSKQFDILNLGSCNLTDFPQFLRKQDNLQFLSLSGNNINSTIPKWFMNISRGSLLLLDLSENLLTSFEHSQLVLPWTSLKFLDLTGNRLKGILPYPSKTTEIYLISHNLLTGFIPQQVCFLSALTFLDLSDNNLSGEIPSCIAKLLSTSLVALNLRGNNFHGTIPASFTRSCKLKMINLSENELNGELPRSLANCEMLELLDVSNNRVKDIFPYWLKSLSKLQILVLRHNYFHGHIPSSVSNDDFRSLHVLDLSYNLHTGRLPFDYLQNLQAKRSSNPYEWDSSSIIIPSSLLVFDMTYYENQIYNYAITITVKGSERFYSRILNVFQFVDFSSNNFTGHIPDFIGDLTEVRAINLSSNNLDGGIPASLAHISVLESLDLSLNMLSGDIPQELAELTSLAVFNVAYNHLTGPIPQGKQFDTFETSSYLGNLGFCGSPLSKKCGKSSLFPPLPSKRDQVSEEETPFINWVVRFLGCLSGLIVGFVGGKYYITDRYHDWFMKTFATKRWRTLRRMS</sequence>
<protein>
    <recommendedName>
        <fullName evidence="12">Disease resistance R13L4/SHOC-2-like LRR domain-containing protein</fullName>
    </recommendedName>
</protein>
<accession>A0A0J8B960</accession>
<keyword evidence="4" id="KW-0433">Leucine-rich repeat</keyword>
<evidence type="ECO:0000256" key="7">
    <source>
        <dbReference type="ARBA" id="ARBA00022737"/>
    </source>
</evidence>